<organism evidence="7 8">
    <name type="scientific">Durusdinium trenchii</name>
    <dbReference type="NCBI Taxonomy" id="1381693"/>
    <lineage>
        <taxon>Eukaryota</taxon>
        <taxon>Sar</taxon>
        <taxon>Alveolata</taxon>
        <taxon>Dinophyceae</taxon>
        <taxon>Suessiales</taxon>
        <taxon>Symbiodiniaceae</taxon>
        <taxon>Durusdinium</taxon>
    </lineage>
</organism>
<dbReference type="EMBL" id="CAXAMN010022596">
    <property type="protein sequence ID" value="CAK9071288.1"/>
    <property type="molecule type" value="Genomic_DNA"/>
</dbReference>
<keyword evidence="4" id="KW-0732">Signal</keyword>
<dbReference type="Gene3D" id="1.10.238.10">
    <property type="entry name" value="EF-hand"/>
    <property type="match status" value="1"/>
</dbReference>
<dbReference type="PROSITE" id="PS50222">
    <property type="entry name" value="EF_HAND_2"/>
    <property type="match status" value="1"/>
</dbReference>
<gene>
    <name evidence="7" type="ORF">CCMP2556_LOCUS35047</name>
</gene>
<feature type="compositionally biased region" description="Basic and acidic residues" evidence="3">
    <location>
        <begin position="1676"/>
        <end position="1697"/>
    </location>
</feature>
<feature type="domain" description="BTB" evidence="5">
    <location>
        <begin position="1033"/>
        <end position="1100"/>
    </location>
</feature>
<evidence type="ECO:0000256" key="4">
    <source>
        <dbReference type="SAM" id="SignalP"/>
    </source>
</evidence>
<accession>A0ABP0P6P5</accession>
<feature type="coiled-coil region" evidence="2">
    <location>
        <begin position="758"/>
        <end position="785"/>
    </location>
</feature>
<dbReference type="SUPFAM" id="SSF49599">
    <property type="entry name" value="TRAF domain-like"/>
    <property type="match status" value="1"/>
</dbReference>
<feature type="compositionally biased region" description="Pro residues" evidence="3">
    <location>
        <begin position="1710"/>
        <end position="1719"/>
    </location>
</feature>
<dbReference type="InterPro" id="IPR011333">
    <property type="entry name" value="SKP1/BTB/POZ_sf"/>
</dbReference>
<reference evidence="7 8" key="1">
    <citation type="submission" date="2024-02" db="EMBL/GenBank/DDBJ databases">
        <authorList>
            <person name="Chen Y."/>
            <person name="Shah S."/>
            <person name="Dougan E. K."/>
            <person name="Thang M."/>
            <person name="Chan C."/>
        </authorList>
    </citation>
    <scope>NUCLEOTIDE SEQUENCE [LARGE SCALE GENOMIC DNA]</scope>
</reference>
<dbReference type="CDD" id="cd00121">
    <property type="entry name" value="MATH"/>
    <property type="match status" value="1"/>
</dbReference>
<dbReference type="Gene3D" id="3.30.710.10">
    <property type="entry name" value="Potassium Channel Kv1.1, Chain A"/>
    <property type="match status" value="1"/>
</dbReference>
<dbReference type="InterPro" id="IPR002048">
    <property type="entry name" value="EF_hand_dom"/>
</dbReference>
<dbReference type="PROSITE" id="PS00018">
    <property type="entry name" value="EF_HAND_1"/>
    <property type="match status" value="1"/>
</dbReference>
<evidence type="ECO:0000256" key="2">
    <source>
        <dbReference type="SAM" id="Coils"/>
    </source>
</evidence>
<evidence type="ECO:0000256" key="3">
    <source>
        <dbReference type="SAM" id="MobiDB-lite"/>
    </source>
</evidence>
<dbReference type="SUPFAM" id="SSF47473">
    <property type="entry name" value="EF-hand"/>
    <property type="match status" value="1"/>
</dbReference>
<dbReference type="PROSITE" id="PS50097">
    <property type="entry name" value="BTB"/>
    <property type="match status" value="1"/>
</dbReference>
<feature type="region of interest" description="Disordered" evidence="3">
    <location>
        <begin position="313"/>
        <end position="338"/>
    </location>
</feature>
<feature type="signal peptide" evidence="4">
    <location>
        <begin position="1"/>
        <end position="22"/>
    </location>
</feature>
<evidence type="ECO:0000259" key="6">
    <source>
        <dbReference type="PROSITE" id="PS50222"/>
    </source>
</evidence>
<feature type="chain" id="PRO_5045430669" description="Calmodulin" evidence="4">
    <location>
        <begin position="23"/>
        <end position="1793"/>
    </location>
</feature>
<dbReference type="PANTHER" id="PTHR26379:SF340">
    <property type="entry name" value="OS09G0338200 PROTEIN"/>
    <property type="match status" value="1"/>
</dbReference>
<keyword evidence="2" id="KW-0175">Coiled coil</keyword>
<evidence type="ECO:0000313" key="8">
    <source>
        <dbReference type="Proteomes" id="UP001642484"/>
    </source>
</evidence>
<feature type="domain" description="EF-hand" evidence="6">
    <location>
        <begin position="84"/>
        <end position="107"/>
    </location>
</feature>
<dbReference type="CDD" id="cd14733">
    <property type="entry name" value="BACK"/>
    <property type="match status" value="1"/>
</dbReference>
<dbReference type="SMART" id="SM00225">
    <property type="entry name" value="BTB"/>
    <property type="match status" value="1"/>
</dbReference>
<dbReference type="InterPro" id="IPR011992">
    <property type="entry name" value="EF-hand-dom_pair"/>
</dbReference>
<evidence type="ECO:0000259" key="5">
    <source>
        <dbReference type="PROSITE" id="PS50097"/>
    </source>
</evidence>
<evidence type="ECO:0008006" key="9">
    <source>
        <dbReference type="Google" id="ProtNLM"/>
    </source>
</evidence>
<sequence length="1793" mass="200932">MGGKRCNCCSFHSTPLLAPLLSLVVRPTPQYLIRRATSKLHRELVEDTRASDDAGLLGNQGPEGFRLLLSRKFGSVAAAWRVSLDPDGNGRISFGEFNHRCRQMGFTGNLRKLWGELDTDKCGFISLKEIDPKDRWQVAVETRVNQSRLERPGDRTERRGTAYLVELRFYKVFEELELCSADSAENPDLTLPQQQHKRKPPSVGRELKLEDFDPQTGEAVYRADPCAEAISYGGGRKATAAPKPKAPLSPLIMSRCNTSHNLKQTRSRLKTAPSSPMSSSLSAGLLSPANHRSKADTFGGIASPSAAFQSIKTLPPDETLSPPRSPSRSPSRPGSKAHTLKLSSLDLDEDVSPMSRPCHWAADGSKARSLRVDGGEERWDVATPTRNSDYIRSCSKVQVMDRSIREEEKINADVGMMNKDELLLQLGLKYGSLRKAWNEVFDPFDSGKIGFQEFCDRMRNIGFLGDMKECWIALGAERDGVLRLRHLDRKSDELMEGFHNTLCDKYGNMLNAWQTAFDPNGRSLIDEASCTEEGVEGDLVQLFHDLLARRPKSRVLRFVGILDGILDRRERSWSCNLSGSLQDDPLKQKQYKKMFDLAAYQAYARMDTDMIVEAQKYEKTNPLEMSFEERQDNMFSVKWTRAQSKISRTEMAERTKQENEADVGCETLKTLKAMLTKKYKNLAIAWKVALDPLGQGHLSKEDWYNAVRNRVGFHGDLRQLWNEAAKPGAGEDRLNHHLREILVVSYRMLMDAGLRAQIQAAKRELEEKTTLTQQLDSELQKANERQSLRRDLDRIKKRIALREDINLDKKVERDMIDRDMCGDHLPQGGYNVHVPGQNKYSQSDDASSTFAKNEGQVMNCSEIVAKGEYVWRIEGLSWLENTLKQNGLCYASSEPFTVGGETFAFVYNPSGGKVSLTAEEQHGSLAIIHEDDDGITFRYRIFIKKKGGDFVQWGETGDECHPTTDTCGWAFGPDVYQQDGWSRYPNRKPGIFGLTHKQLLNSDWVEDDALTVKFELEVRPDDWPLGVVWAADGDVTFVVQGETMKAHSPILCARSEVFEKELTAGLRESTSKEIVIPDCEAATFKALLQFLYTDSFSCVEELVKSISSNSSSAGDESPVQRLSLLQGLLAASHRYQVKRLRLWCEQQLCESITVQKVCDVLCQAHLYEAKSLEKACLAFIKNHMEEVVITTSFGQLSKDWPQVMLKISIFTAGVSENRATPALDAFEGKGDGATWLLVREADGSGCHISLYDLDPQAVQVLWDFRAFLLEAYGDIMTAWHQGLDPKKRGKIEEEDFAKRLKDMGYEDDVKKLWQLLLAEPHRKYIVLRDIDAKAADAFFRGDDKALTLYGTKSGPRASPSKWTGKLLSPKNDEEEGEEAAARGSSSKDPNTPKSLQLPGTPSKRPNSSQSVSSRAPSNQSVARSHAGDDEAGPRRCGGAVGSEELGARKRQGAEMRLRQEMDLQVGPKCLDDYRRQLVNGCGSLAAAWRYRMDTECTGRMSFMQFVMAIDRTGGYSGSVKQLWAEISGERDEATFQDLDPDGFELLQVDWVAALHSSAARGIRICSVGQYDFETTWGGIPETNGEAFGMWIVDNYENFPGFWKTIEKYNDEQLDEEDFVGRCLETGLEGISKREMKRIFKMLLPEPSTGRTKLIQPDLQALCVGLHNDLKVSIKTTSSEKTDREEDWDGWARVDSRQESMASPSSSPKSPLRPPSPASPQSPATPRSPSRVKCSPELPVISVQEFRRTLKRLYGSVHAGWVKYLDVTEVGRVPKGEFVNRARAIGVTGTPESS</sequence>
<dbReference type="InterPro" id="IPR000210">
    <property type="entry name" value="BTB/POZ_dom"/>
</dbReference>
<dbReference type="InterPro" id="IPR018247">
    <property type="entry name" value="EF_Hand_1_Ca_BS"/>
</dbReference>
<feature type="region of interest" description="Disordered" evidence="3">
    <location>
        <begin position="261"/>
        <end position="287"/>
    </location>
</feature>
<dbReference type="PANTHER" id="PTHR26379">
    <property type="entry name" value="BTB/POZ AND MATH DOMAIN-CONTAINING PROTEIN 1"/>
    <property type="match status" value="1"/>
</dbReference>
<evidence type="ECO:0000256" key="1">
    <source>
        <dbReference type="ARBA" id="ARBA00022837"/>
    </source>
</evidence>
<evidence type="ECO:0000313" key="7">
    <source>
        <dbReference type="EMBL" id="CAK9071288.1"/>
    </source>
</evidence>
<feature type="region of interest" description="Disordered" evidence="3">
    <location>
        <begin position="1349"/>
        <end position="1453"/>
    </location>
</feature>
<feature type="region of interest" description="Disordered" evidence="3">
    <location>
        <begin position="185"/>
        <end position="205"/>
    </location>
</feature>
<keyword evidence="8" id="KW-1185">Reference proteome</keyword>
<proteinExistence type="predicted"/>
<feature type="compositionally biased region" description="Low complexity" evidence="3">
    <location>
        <begin position="272"/>
        <end position="287"/>
    </location>
</feature>
<feature type="region of interest" description="Disordered" evidence="3">
    <location>
        <begin position="1676"/>
        <end position="1733"/>
    </location>
</feature>
<feature type="compositionally biased region" description="Polar residues" evidence="3">
    <location>
        <begin position="1387"/>
        <end position="1422"/>
    </location>
</feature>
<dbReference type="InterPro" id="IPR045005">
    <property type="entry name" value="BPM1-6"/>
</dbReference>
<dbReference type="Proteomes" id="UP001642484">
    <property type="component" value="Unassembled WGS sequence"/>
</dbReference>
<dbReference type="Pfam" id="PF00651">
    <property type="entry name" value="BTB"/>
    <property type="match status" value="1"/>
</dbReference>
<feature type="compositionally biased region" description="Low complexity" evidence="3">
    <location>
        <begin position="1720"/>
        <end position="1730"/>
    </location>
</feature>
<dbReference type="SUPFAM" id="SSF54695">
    <property type="entry name" value="POZ domain"/>
    <property type="match status" value="1"/>
</dbReference>
<name>A0ABP0P6P5_9DINO</name>
<comment type="caution">
    <text evidence="7">The sequence shown here is derived from an EMBL/GenBank/DDBJ whole genome shotgun (WGS) entry which is preliminary data.</text>
</comment>
<keyword evidence="1" id="KW-0106">Calcium</keyword>
<dbReference type="InterPro" id="IPR002083">
    <property type="entry name" value="MATH/TRAF_dom"/>
</dbReference>
<protein>
    <recommendedName>
        <fullName evidence="9">Calmodulin</fullName>
    </recommendedName>
</protein>